<reference evidence="2 3" key="1">
    <citation type="journal article" date="2016" name="Nat. Commun.">
        <title>Thousands of microbial genomes shed light on interconnected biogeochemical processes in an aquifer system.</title>
        <authorList>
            <person name="Anantharaman K."/>
            <person name="Brown C.T."/>
            <person name="Hug L.A."/>
            <person name="Sharon I."/>
            <person name="Castelle C.J."/>
            <person name="Probst A.J."/>
            <person name="Thomas B.C."/>
            <person name="Singh A."/>
            <person name="Wilkins M.J."/>
            <person name="Karaoz U."/>
            <person name="Brodie E.L."/>
            <person name="Williams K.H."/>
            <person name="Hubbard S.S."/>
            <person name="Banfield J.F."/>
        </authorList>
    </citation>
    <scope>NUCLEOTIDE SEQUENCE [LARGE SCALE GENOMIC DNA]</scope>
</reference>
<name>A0A1F6G658_9PROT</name>
<protein>
    <recommendedName>
        <fullName evidence="1">Phage tail assembly chaperone-like domain-containing protein</fullName>
    </recommendedName>
</protein>
<proteinExistence type="predicted"/>
<evidence type="ECO:0000313" key="3">
    <source>
        <dbReference type="Proteomes" id="UP000178449"/>
    </source>
</evidence>
<evidence type="ECO:0000259" key="1">
    <source>
        <dbReference type="Pfam" id="PF16778"/>
    </source>
</evidence>
<gene>
    <name evidence="2" type="ORF">A2527_11865</name>
</gene>
<evidence type="ECO:0000313" key="2">
    <source>
        <dbReference type="EMBL" id="OGG93597.1"/>
    </source>
</evidence>
<dbReference type="Pfam" id="PF16778">
    <property type="entry name" value="Phage_tail_APC"/>
    <property type="match status" value="1"/>
</dbReference>
<organism evidence="2 3">
    <name type="scientific">Candidatus Lambdaproteobacteria bacterium RIFOXYD2_FULL_50_16</name>
    <dbReference type="NCBI Taxonomy" id="1817772"/>
    <lineage>
        <taxon>Bacteria</taxon>
        <taxon>Pseudomonadati</taxon>
        <taxon>Pseudomonadota</taxon>
        <taxon>Candidatus Lambdaproteobacteria</taxon>
    </lineage>
</organism>
<sequence>MYKKQIFDDSVIRLDDHTFIPADPANRDWQTYQAWLAEGNQPEPAETDTQKQARLLGYLKTRRNRLLAESDPMVLPDFPGGVTQATLAYRQVLRDLPARFNSLASLEALTETDWPQRP</sequence>
<dbReference type="EMBL" id="MFNE01000047">
    <property type="protein sequence ID" value="OGG93597.1"/>
    <property type="molecule type" value="Genomic_DNA"/>
</dbReference>
<comment type="caution">
    <text evidence="2">The sequence shown here is derived from an EMBL/GenBank/DDBJ whole genome shotgun (WGS) entry which is preliminary data.</text>
</comment>
<dbReference type="Proteomes" id="UP000178449">
    <property type="component" value="Unassembled WGS sequence"/>
</dbReference>
<feature type="domain" description="Phage tail assembly chaperone-like" evidence="1">
    <location>
        <begin position="60"/>
        <end position="118"/>
    </location>
</feature>
<dbReference type="AlphaFoldDB" id="A0A1F6G658"/>
<dbReference type="Gene3D" id="6.10.140.1310">
    <property type="match status" value="1"/>
</dbReference>
<accession>A0A1F6G658</accession>
<dbReference type="InterPro" id="IPR031893">
    <property type="entry name" value="Phage_tail_APC"/>
</dbReference>
<dbReference type="STRING" id="1817772.A2527_11865"/>